<protein>
    <submittedName>
        <fullName evidence="1">Uncharacterized protein</fullName>
    </submittedName>
</protein>
<dbReference type="EMBL" id="CP002275">
    <property type="protein sequence ID" value="AFS14122.1"/>
    <property type="molecule type" value="Genomic_DNA"/>
</dbReference>
<sequence length="528" mass="58559">MSDTRATMRIMASSTAAQTAPVIPSDGPHAKFLRYPRAVAKEHPQLFPITPATRPLVVGLDLRTLGPQPADYEDLVHVLRRDVVTPMLMVFEDDDAALATAWIEACEIEEHYVIHYTDPQSAGRFLDSVEFSVSTMHGEESWGWRKCRFFDVYALLDAQNTSATGLSSDDRIRGAVLAATGFGLGTDVVVSLAPTVGRADVGDNDIVTTVTPDDLHPVFGHYLRMTGNRTVAEYRSGGQSISITQKMEPPSVKEVYDIGLASLLGWLDMFRIVAVQLRDFQAVAEIDTIRTRIRRAARALDEVIAALSRTNGRDAAPTADTIEFVSEAFDRELLYLMAVFDGYGRAFVRWLDPTSGKDLRKSLHSSKTLDDYVDPNYPSAPQLPRLHELQRFAFACSQLRNRIHDAVLPTGSFTNRTYGNSQAIAIDLGQTDVELTQELVDRLGVWRTTPPNAIFGQPTTVAEVATTAVELFRASLEYVDLFTHLIMCTKPVNAPDAAELLGKVTDTGYRPPEPHPTEALYRQLFRWD</sequence>
<proteinExistence type="predicted"/>
<dbReference type="AlphaFoldDB" id="J9WI29"/>
<gene>
    <name evidence="1" type="ORF">MIP_03093</name>
</gene>
<reference evidence="1 2" key="2">
    <citation type="journal article" date="2012" name="Nucleic Acids Res.">
        <title>Massive gene acquisitions in Mycobacterium indicus pranii provide a perspective on mycobacterial evolution.</title>
        <authorList>
            <person name="Saini V."/>
            <person name="Raghuvanshi S."/>
            <person name="Khurana J.P."/>
            <person name="Ahmed N."/>
            <person name="Hasnain S.E."/>
            <person name="Tyagi A.K."/>
            <person name="Tyagi A.K."/>
        </authorList>
    </citation>
    <scope>NUCLEOTIDE SEQUENCE [LARGE SCALE GENOMIC DNA]</scope>
    <source>
        <strain evidence="2">DSM 45239 / MTCC 9506</strain>
    </source>
</reference>
<name>J9WI29_MYCIP</name>
<dbReference type="PATRIC" id="fig|1232724.3.peg.2150"/>
<accession>J9WI29</accession>
<reference evidence="1 2" key="1">
    <citation type="journal article" date="2007" name="PLoS ONE">
        <title>Molecular analysis of a leprosy immunotherapeutic bacillus provides insights into Mycobacterium evolution.</title>
        <authorList>
            <person name="Ahmed N."/>
            <person name="Saini V."/>
            <person name="Raghuvanshi S."/>
            <person name="Khurana J.P."/>
            <person name="Tyagi A.K."/>
            <person name="Tyagi A.K."/>
            <person name="Hasnain S.E."/>
        </authorList>
    </citation>
    <scope>NUCLEOTIDE SEQUENCE [LARGE SCALE GENOMIC DNA]</scope>
    <source>
        <strain evidence="1">MTCC 9506</strain>
    </source>
</reference>
<evidence type="ECO:0000313" key="1">
    <source>
        <dbReference type="EMBL" id="AFS14122.1"/>
    </source>
</evidence>
<evidence type="ECO:0000313" key="2">
    <source>
        <dbReference type="Proteomes" id="UP000007329"/>
    </source>
</evidence>
<dbReference type="HOGENOM" id="CLU_512701_0_0_11"/>
<dbReference type="Proteomes" id="UP000007329">
    <property type="component" value="Chromosome"/>
</dbReference>
<dbReference type="KEGG" id="mid:MIP_03093"/>
<organism evidence="1 2">
    <name type="scientific">Mycobacterium indicus pranii (strain DSM 45239 / MTCC 9506)</name>
    <dbReference type="NCBI Taxonomy" id="1232724"/>
    <lineage>
        <taxon>Bacteria</taxon>
        <taxon>Bacillati</taxon>
        <taxon>Actinomycetota</taxon>
        <taxon>Actinomycetes</taxon>
        <taxon>Mycobacteriales</taxon>
        <taxon>Mycobacteriaceae</taxon>
        <taxon>Mycobacterium</taxon>
        <taxon>Mycobacterium avium complex (MAC)</taxon>
    </lineage>
</organism>